<dbReference type="SUPFAM" id="SSF53474">
    <property type="entry name" value="alpha/beta-Hydrolases"/>
    <property type="match status" value="1"/>
</dbReference>
<evidence type="ECO:0000256" key="4">
    <source>
        <dbReference type="ARBA" id="ARBA00022801"/>
    </source>
</evidence>
<dbReference type="GO" id="GO:0019915">
    <property type="term" value="P:lipid storage"/>
    <property type="evidence" value="ECO:0007669"/>
    <property type="project" value="InterPro"/>
</dbReference>
<name>D8PRW3_SCHCM</name>
<dbReference type="InterPro" id="IPR029058">
    <property type="entry name" value="AB_hydrolase_fold"/>
</dbReference>
<dbReference type="AlphaFoldDB" id="D8PRW3"/>
<evidence type="ECO:0000256" key="1">
    <source>
        <dbReference type="ARBA" id="ARBA00004502"/>
    </source>
</evidence>
<evidence type="ECO:0000256" key="2">
    <source>
        <dbReference type="ARBA" id="ARBA00008300"/>
    </source>
</evidence>
<evidence type="ECO:0008006" key="7">
    <source>
        <dbReference type="Google" id="ProtNLM"/>
    </source>
</evidence>
<organism evidence="6">
    <name type="scientific">Schizophyllum commune (strain H4-8 / FGSC 9210)</name>
    <name type="common">Split gill fungus</name>
    <dbReference type="NCBI Taxonomy" id="578458"/>
    <lineage>
        <taxon>Eukaryota</taxon>
        <taxon>Fungi</taxon>
        <taxon>Dikarya</taxon>
        <taxon>Basidiomycota</taxon>
        <taxon>Agaricomycotina</taxon>
        <taxon>Agaricomycetes</taxon>
        <taxon>Agaricomycetidae</taxon>
        <taxon>Agaricales</taxon>
        <taxon>Schizophyllaceae</taxon>
        <taxon>Schizophyllum</taxon>
    </lineage>
</organism>
<dbReference type="Gene3D" id="3.40.50.1820">
    <property type="entry name" value="alpha/beta hydrolase"/>
    <property type="match status" value="1"/>
</dbReference>
<proteinExistence type="inferred from homology"/>
<dbReference type="GO" id="GO:0005811">
    <property type="term" value="C:lipid droplet"/>
    <property type="evidence" value="ECO:0007669"/>
    <property type="project" value="UniProtKB-SubCell"/>
</dbReference>
<dbReference type="Pfam" id="PF10230">
    <property type="entry name" value="LIDHydrolase"/>
    <property type="match status" value="1"/>
</dbReference>
<keyword evidence="6" id="KW-1185">Reference proteome</keyword>
<dbReference type="OMA" id="WVPVSYY"/>
<dbReference type="HOGENOM" id="CLU_018394_1_1_1"/>
<dbReference type="InterPro" id="IPR019363">
    <property type="entry name" value="LDAH"/>
</dbReference>
<dbReference type="VEuPathDB" id="FungiDB:SCHCODRAFT_02610535"/>
<gene>
    <name evidence="5" type="ORF">SCHCODRAFT_47015</name>
</gene>
<keyword evidence="3" id="KW-0551">Lipid droplet</keyword>
<protein>
    <recommendedName>
        <fullName evidence="7">AB hydrolase-1 domain-containing protein</fullName>
    </recommendedName>
</protein>
<comment type="similarity">
    <text evidence="2">Belongs to the AB hydrolase superfamily. LDAH family.</text>
</comment>
<sequence length="308" mass="34497">MALPSFLKPIDEKDGYHRVFFKHEEPLEDVYGLWWPADSAQPPEGVLLFVPGNPGVVDFYIKFLAELREKNPRWAVLAHAHIGHSPGFTSPTSASRSGLSFQIQSATDAVDILKPHFARIVMIGHSAGSYISFQVLKQRPTSVDGLFLLFPALCNIASTPSGRARSWLFKPPLPRIVSSLAHLARWLPTGVLRLIQRGYPPDALAVLQGIMSSPDVVYAMLNMAGEEMDEIRELDVALLEEHRHRIWMFFAEKDDWVGHNRELILQSFDPDPGSVRVVHGVHGIPHEFCIRRSSAFAPVCYADFPSRS</sequence>
<dbReference type="Proteomes" id="UP000007431">
    <property type="component" value="Unassembled WGS sequence"/>
</dbReference>
<evidence type="ECO:0000256" key="3">
    <source>
        <dbReference type="ARBA" id="ARBA00022677"/>
    </source>
</evidence>
<dbReference type="PANTHER" id="PTHR13390">
    <property type="entry name" value="LIPASE"/>
    <property type="match status" value="1"/>
</dbReference>
<dbReference type="GO" id="GO:0016298">
    <property type="term" value="F:lipase activity"/>
    <property type="evidence" value="ECO:0007669"/>
    <property type="project" value="InterPro"/>
</dbReference>
<accession>D8PRW3</accession>
<dbReference type="EMBL" id="GL377302">
    <property type="protein sequence ID" value="EFJ02551.1"/>
    <property type="molecule type" value="Genomic_DNA"/>
</dbReference>
<keyword evidence="4" id="KW-0378">Hydrolase</keyword>
<comment type="subcellular location">
    <subcellularLocation>
        <location evidence="1">Lipid droplet</location>
    </subcellularLocation>
</comment>
<evidence type="ECO:0000313" key="5">
    <source>
        <dbReference type="EMBL" id="EFJ02551.1"/>
    </source>
</evidence>
<evidence type="ECO:0000313" key="6">
    <source>
        <dbReference type="Proteomes" id="UP000007431"/>
    </source>
</evidence>
<dbReference type="InParanoid" id="D8PRW3"/>
<dbReference type="eggNOG" id="KOG3975">
    <property type="taxonomic scope" value="Eukaryota"/>
</dbReference>
<reference evidence="5 6" key="1">
    <citation type="journal article" date="2010" name="Nat. Biotechnol.">
        <title>Genome sequence of the model mushroom Schizophyllum commune.</title>
        <authorList>
            <person name="Ohm R.A."/>
            <person name="de Jong J.F."/>
            <person name="Lugones L.G."/>
            <person name="Aerts A."/>
            <person name="Kothe E."/>
            <person name="Stajich J.E."/>
            <person name="de Vries R.P."/>
            <person name="Record E."/>
            <person name="Levasseur A."/>
            <person name="Baker S.E."/>
            <person name="Bartholomew K.A."/>
            <person name="Coutinho P.M."/>
            <person name="Erdmann S."/>
            <person name="Fowler T.J."/>
            <person name="Gathman A.C."/>
            <person name="Lombard V."/>
            <person name="Henrissat B."/>
            <person name="Knabe N."/>
            <person name="Kuees U."/>
            <person name="Lilly W.W."/>
            <person name="Lindquist E."/>
            <person name="Lucas S."/>
            <person name="Magnuson J.K."/>
            <person name="Piumi F."/>
            <person name="Raudaskoski M."/>
            <person name="Salamov A."/>
            <person name="Schmutz J."/>
            <person name="Schwarze F.W.M.R."/>
            <person name="vanKuyk P.A."/>
            <person name="Horton J.S."/>
            <person name="Grigoriev I.V."/>
            <person name="Woesten H.A.B."/>
        </authorList>
    </citation>
    <scope>NUCLEOTIDE SEQUENCE [LARGE SCALE GENOMIC DNA]</scope>
    <source>
        <strain evidence="6">H4-8 / FGSC 9210</strain>
    </source>
</reference>
<dbReference type="PANTHER" id="PTHR13390:SF0">
    <property type="entry name" value="LIPID DROPLET-ASSOCIATED HYDROLASE"/>
    <property type="match status" value="1"/>
</dbReference>